<gene>
    <name evidence="1" type="ORF">PM001_LOCUS21018</name>
</gene>
<reference evidence="1" key="1">
    <citation type="submission" date="2024-01" db="EMBL/GenBank/DDBJ databases">
        <authorList>
            <person name="Webb A."/>
        </authorList>
    </citation>
    <scope>NUCLEOTIDE SEQUENCE</scope>
    <source>
        <strain evidence="1">Pm1</strain>
    </source>
</reference>
<evidence type="ECO:0000313" key="2">
    <source>
        <dbReference type="Proteomes" id="UP001162060"/>
    </source>
</evidence>
<accession>A0AAV1UQ52</accession>
<dbReference type="Proteomes" id="UP001162060">
    <property type="component" value="Unassembled WGS sequence"/>
</dbReference>
<organism evidence="1 2">
    <name type="scientific">Peronospora matthiolae</name>
    <dbReference type="NCBI Taxonomy" id="2874970"/>
    <lineage>
        <taxon>Eukaryota</taxon>
        <taxon>Sar</taxon>
        <taxon>Stramenopiles</taxon>
        <taxon>Oomycota</taxon>
        <taxon>Peronosporomycetes</taxon>
        <taxon>Peronosporales</taxon>
        <taxon>Peronosporaceae</taxon>
        <taxon>Peronospora</taxon>
    </lineage>
</organism>
<name>A0AAV1UQ52_9STRA</name>
<proteinExistence type="predicted"/>
<sequence>MMVAVRSTTDEVAQLHAINRVLQATNTTEVTTFNTKWKKLMETAVPFERGEIYTMCAKWWTSTSASKELSRDSKASVMFKLMLMSIAPDVFFNEHWIQYNTGQPVK</sequence>
<protein>
    <submittedName>
        <fullName evidence="1">Uncharacterized protein</fullName>
    </submittedName>
</protein>
<evidence type="ECO:0000313" key="1">
    <source>
        <dbReference type="EMBL" id="CAK7935868.1"/>
    </source>
</evidence>
<dbReference type="EMBL" id="CAKLBY020000222">
    <property type="protein sequence ID" value="CAK7935868.1"/>
    <property type="molecule type" value="Genomic_DNA"/>
</dbReference>
<dbReference type="AlphaFoldDB" id="A0AAV1UQ52"/>
<comment type="caution">
    <text evidence="1">The sequence shown here is derived from an EMBL/GenBank/DDBJ whole genome shotgun (WGS) entry which is preliminary data.</text>
</comment>